<dbReference type="Proteomes" id="UP001430953">
    <property type="component" value="Unassembled WGS sequence"/>
</dbReference>
<dbReference type="AlphaFoldDB" id="A0AAW2FI09"/>
<comment type="caution">
    <text evidence="1">The sequence shown here is derived from an EMBL/GenBank/DDBJ whole genome shotgun (WGS) entry which is preliminary data.</text>
</comment>
<keyword evidence="2" id="KW-1185">Reference proteome</keyword>
<protein>
    <submittedName>
        <fullName evidence="1">Uncharacterized protein</fullName>
    </submittedName>
</protein>
<dbReference type="EMBL" id="JADYXP020000011">
    <property type="protein sequence ID" value="KAL0114685.1"/>
    <property type="molecule type" value="Genomic_DNA"/>
</dbReference>
<name>A0AAW2FI09_9HYME</name>
<accession>A0AAW2FI09</accession>
<reference evidence="1 2" key="1">
    <citation type="submission" date="2023-03" db="EMBL/GenBank/DDBJ databases">
        <title>High recombination rates correlate with genetic variation in Cardiocondyla obscurior ants.</title>
        <authorList>
            <person name="Errbii M."/>
        </authorList>
    </citation>
    <scope>NUCLEOTIDE SEQUENCE [LARGE SCALE GENOMIC DNA]</scope>
    <source>
        <strain evidence="1">Alpha-2009</strain>
        <tissue evidence="1">Whole body</tissue>
    </source>
</reference>
<evidence type="ECO:0000313" key="2">
    <source>
        <dbReference type="Proteomes" id="UP001430953"/>
    </source>
</evidence>
<evidence type="ECO:0000313" key="1">
    <source>
        <dbReference type="EMBL" id="KAL0114685.1"/>
    </source>
</evidence>
<proteinExistence type="predicted"/>
<organism evidence="1 2">
    <name type="scientific">Cardiocondyla obscurior</name>
    <dbReference type="NCBI Taxonomy" id="286306"/>
    <lineage>
        <taxon>Eukaryota</taxon>
        <taxon>Metazoa</taxon>
        <taxon>Ecdysozoa</taxon>
        <taxon>Arthropoda</taxon>
        <taxon>Hexapoda</taxon>
        <taxon>Insecta</taxon>
        <taxon>Pterygota</taxon>
        <taxon>Neoptera</taxon>
        <taxon>Endopterygota</taxon>
        <taxon>Hymenoptera</taxon>
        <taxon>Apocrita</taxon>
        <taxon>Aculeata</taxon>
        <taxon>Formicoidea</taxon>
        <taxon>Formicidae</taxon>
        <taxon>Myrmicinae</taxon>
        <taxon>Cardiocondyla</taxon>
    </lineage>
</organism>
<gene>
    <name evidence="1" type="ORF">PUN28_011765</name>
</gene>
<sequence length="172" mass="19553">MFSLKYTYLTYFTNYIPFPLSLPLHRQAGCGVPDCTTVAQRVPLTLARSTCQLDCSRNVGCAGTTAFPRSRHRCTAMYIPLRQPLSRSPPSLISIPMSRVVSGVWRVETRLDFWTVNGTRTARVHRICKTPPERDLSHIKVQRSILFSPSSYVRNMNLLFANFLQTAALPFR</sequence>